<feature type="region of interest" description="Disordered" evidence="1">
    <location>
        <begin position="1549"/>
        <end position="1575"/>
    </location>
</feature>
<dbReference type="EMBL" id="MN741026">
    <property type="protein sequence ID" value="QHU23231.1"/>
    <property type="molecule type" value="Genomic_DNA"/>
</dbReference>
<proteinExistence type="predicted"/>
<organism evidence="2">
    <name type="scientific">viral metagenome</name>
    <dbReference type="NCBI Taxonomy" id="1070528"/>
    <lineage>
        <taxon>unclassified sequences</taxon>
        <taxon>metagenomes</taxon>
        <taxon>organismal metagenomes</taxon>
    </lineage>
</organism>
<name>A0A6C0L163_9ZZZZ</name>
<accession>A0A6C0L163</accession>
<reference evidence="2" key="1">
    <citation type="journal article" date="2020" name="Nature">
        <title>Giant virus diversity and host interactions through global metagenomics.</title>
        <authorList>
            <person name="Schulz F."/>
            <person name="Roux S."/>
            <person name="Paez-Espino D."/>
            <person name="Jungbluth S."/>
            <person name="Walsh D.A."/>
            <person name="Denef V.J."/>
            <person name="McMahon K.D."/>
            <person name="Konstantinidis K.T."/>
            <person name="Eloe-Fadrosh E.A."/>
            <person name="Kyrpides N.C."/>
            <person name="Woyke T."/>
        </authorList>
    </citation>
    <scope>NUCLEOTIDE SEQUENCE</scope>
    <source>
        <strain evidence="2">GVMAG-S-ERX555907-94</strain>
    </source>
</reference>
<evidence type="ECO:0008006" key="3">
    <source>
        <dbReference type="Google" id="ProtNLM"/>
    </source>
</evidence>
<protein>
    <recommendedName>
        <fullName evidence="3">Peptidase S74 domain-containing protein</fullName>
    </recommendedName>
</protein>
<evidence type="ECO:0000256" key="1">
    <source>
        <dbReference type="SAM" id="MobiDB-lite"/>
    </source>
</evidence>
<sequence>MGRVVAQPIETIELVDTGITEVITDLLLIGKLGLTTETEISNPKFVTPEQFTYLHDTIAGQASANKAMILDSSLNIRGINDISLNNNIHKYSSNEVRSIEKTSTENNNDGRIIILPDINNVEKGMYLIEQSFNDLGGRTLPTIITEVYENTDDTVIEISSIEENDIGNEIILPENSINDIKVGMFLKEVSITYDGRSYPTQVTSVNLRTRTVKVESKSSSSTPSGTTYTFKKLNYVIVEESSGVRAPSGTVYTFSKLGNQLNYYKSRDLHPDSYAYENVRADDILGQINFYGNSSAYDHKYICSSSIQSTMTNTPYKLTDNIIVPSEISFSTIDRNEGGSKVKRVSIDSPGNLNIHGKKELRLLNDDGEYVGISASNNMSQPYRIEMPTNPGSTGELLKITEHSILDDLDLPKAEVGIIPEIIYELDEDAINNDKAGDILILNDPNQDITEGMYLVDVRYSNGVFATNWNENILPSQVKRVIRNASTSTITVVLENSSTADSVGGLTYSFRDSVKSRITVQTQFIGGSYVVNDQNETDIRVNDSTGIEEGMYLVECSDQTIYNGITGLEIRVTGIENNAVNNTHIIKLQTHSSAATVESDSTKYTFAYGQVSGFTGLIGSTNSDGSKTFTFTSPIGSGFSQENPPEVNVIGSCKSKAIIKANINGSGSIENFQLIDGGSGYLLAPNKDIKVQENIKVGWGGVDNNVVGRGENGSNANTITITSIDDNKTIQVGMFLFYQTNDHRSGSGNTLLESGGALVTNVSGTLPTLIITIDGPSSGSTASPSETIYKFTSQGSGTYGISAGTGLNGGGTKTTISGQSIDIGLDFFELTEVSTINSNDQLIIYDGNSIPKRKNIDSLAEILNGTGLTAELGILNVNPSLELNELTSGLLKIKTTNKDGELRITNNYSLTERIGANENVESIDIDVRPVVVDITGNITVTSTSCSFNTSDTEYTVGTIEEDMYLVDIGLNSMKDITNPSTYISKKLPTRVSLVSETASTITITLDSRLNDISTTLNTTSLTFVNKESLSYYDIINIKGSHSGGTTITVTEPATNHGITDDMFLIYEGGPRSGRAVMLRGRNDDAEIKGTPINITAINGNTITVREPEATSGTNIHYQFARLRIAGETQLKTNNEKYLELSKQETKLDGGSIVKVNIINRGVYSNNVHAVHHTESLIFDKPRRSGGIIENEEGETAAGYIKWRAINNDYEVSEIVITNSGSGYEYTQTSNSGSIFATVRLGLGEGTDSNRTTIPTFEVVVSSENTFTGKIGSKTPNTGRFTTIDITKRINYPDTDSYYISETDGNTLAQTANHNTVLGYNTLIRGNSNTYIGNRSGPQDITYDSSSYNTCLGYLSGSDLDSTVTSKGKNNTFIGYKSGENIKGNNNIFIGSFSTDDTDYVFKEEDVETPSELNGFESIVGSNPPSYKYLKGYSGDGSNNSEWNNMLLIGSDVNGTQEDKYIIGNMNPYDYTVRRFTIYSKVIIGGLNSDPEVVDGYRDLRVNGDIISHSYKFDDDAYNTEFGYRQHTLDLNADAKYNIHIGYKAQELFSTGPSQSSSERNSSHNILIGSVDGGSSTTTTTKHHNILIGYNFNLTHSFSLQDVTAAPSTGVNFLAISPNDTDDSLIEGYHNATNSNSWVGINGNLIAKKEIVADEDIYVGQTIKLNKTNGTIQLYDSSGSTDSSPTTILSTVEVDDESLGNLQNINDITLENDLTVKNNASITGTLDVTLATTLSSTLNVTADTSTFKEVTVNENLTVDGLVELKTSGLNKVHGKVLFYDEIKIGSSLSTNNSSTTNISTIDSSGNILLTGTLTSNEIVGAIGTNTQNSGKFSSLQSTGILNISGTTTLSSTLNVTSGTSTFKQVTVNDSLTSTQLIGSIGTNTPYTGRFTQLTLTEENSITFEFDSSSVGKENLYFGFNAGKNVTLNTNSSNVLIKEYVNGTYQIISDLSISNYNYSPSGGGKNNVFIGYSSGEGLSSYQGMENTCVGTRSGYELSGSGNTLVGYRSGYNVAGISNTFIGSYSGKSNTNGNFNTFIGRECGESNAQSSHNTFIGYRCAKNNIRGHDNIIIGSQSAETFNNGVGNVFIGNNVSKGETSSTGNYDVIIGKDAHRLIVSSERNVIIGYRSGYNNSNGTSNVFLGYQSGYTSVNGGNVFVGDMSGYHFRQDNNICIGKSSGPSSSSETDYNICIGVNSGPSTNSLTLSNKLYIHSGTTKKGIDSLIYGDFLTQEVTINGKLNIRNKESAYSGEIFLYGSLLSGGKKVKITTPLSIPSDYNLILPPNHGSPNQVLTTNGSGTLTWNTVGTGNVQVASIQLTAGNSVLSTDLDNNKLTVVHASSTVKGVASYSSTNFVVVEGSSSEILENRSNEVQIKTEGILTGNLASNSVTLEKMADITSGSLIVGKNSEPFYLDASTSGNILIGDGTDLQSKAMSGDATIDGNGELTITDTSVSLGKMANIPRGHLIVGSSSGNTYFDAKTIGNIVIGNGTDVQSKAMSGDATINGEGVLSISYQVIQNDNIDNNTIEYSKIQNIVSAERVLGSHSAGGDVVEVQVSTGMLQDTSVTLGKLATMDPGSLIVGGPSENTYLDAKTSGNIVIGNGTGIQSKAISGDATLNSDGVLSIQNDKIDTNHLSDSSVTTAKIASNAVQLGSQTSGNYVSTLTGTADEVSVSGQTGDITVGLEDDIKVNSVGLKQGDKTVTIHPPDTLSANYTIKLPEDDGEDKTSLITNGSGITSWGKLPGTILNYKNYSPSSGTDLFSLTSQMANIFNGSIKTTFTPTSSLVLVSFTVYNRVSSFSDRTTLYLGLSGNSNSGTYSEWSSDYSETNNQNTRRIITNNANTSGTRTCEWILNVSSGSTYHINVAASSSVTSHSLAAGFLGNTPYPPCILKISVL</sequence>
<evidence type="ECO:0000313" key="2">
    <source>
        <dbReference type="EMBL" id="QHU23231.1"/>
    </source>
</evidence>